<sequence>MEKAGCTAETPVQVQDACSLPHARHHHVKTPRATRGELFGHSVQLTEAQRPRVSNNLSWLVMSPEMAVEPFLKYKIASFIFQPLLINSPTADVESQHAVRVGLGVWLVIAPDFQPFHILNTPTSNRTKKGRNGSYLMLRPELKMSVSLTVDWTGLVRRRTFTHPSRLVRLLGRWDPLRGLTRNPLPDAWEYCLNY</sequence>
<protein>
    <submittedName>
        <fullName evidence="1">Uncharacterized protein</fullName>
    </submittedName>
</protein>
<dbReference type="HOGENOM" id="CLU_1395983_0_0_1"/>
<dbReference type="Proteomes" id="UP000002669">
    <property type="component" value="Unassembled WGS sequence"/>
</dbReference>
<dbReference type="GeneID" id="10029738"/>
<dbReference type="AlphaFoldDB" id="E4UU24"/>
<reference evidence="2" key="1">
    <citation type="journal article" date="2012" name="MBio">
        <title>Comparative genome analysis of Trichophyton rubrum and related dermatophytes reveals candidate genes involved in infection.</title>
        <authorList>
            <person name="Martinez D.A."/>
            <person name="Oliver B.G."/>
            <person name="Graeser Y."/>
            <person name="Goldberg J.M."/>
            <person name="Li W."/>
            <person name="Martinez-Rossi N.M."/>
            <person name="Monod M."/>
            <person name="Shelest E."/>
            <person name="Barton R.C."/>
            <person name="Birch E."/>
            <person name="Brakhage A.A."/>
            <person name="Chen Z."/>
            <person name="Gurr S.J."/>
            <person name="Heiman D."/>
            <person name="Heitman J."/>
            <person name="Kosti I."/>
            <person name="Rossi A."/>
            <person name="Saif S."/>
            <person name="Samalova M."/>
            <person name="Saunders C.W."/>
            <person name="Shea T."/>
            <person name="Summerbell R.C."/>
            <person name="Xu J."/>
            <person name="Young S."/>
            <person name="Zeng Q."/>
            <person name="Birren B.W."/>
            <person name="Cuomo C.A."/>
            <person name="White T.C."/>
        </authorList>
    </citation>
    <scope>NUCLEOTIDE SEQUENCE [LARGE SCALE GENOMIC DNA]</scope>
    <source>
        <strain evidence="2">ATCC MYA-4604 / CBS 118893</strain>
    </source>
</reference>
<gene>
    <name evidence="1" type="ORF">MGYG_04617</name>
</gene>
<organism evidence="2">
    <name type="scientific">Arthroderma gypseum (strain ATCC MYA-4604 / CBS 118893)</name>
    <name type="common">Microsporum gypseum</name>
    <dbReference type="NCBI Taxonomy" id="535722"/>
    <lineage>
        <taxon>Eukaryota</taxon>
        <taxon>Fungi</taxon>
        <taxon>Dikarya</taxon>
        <taxon>Ascomycota</taxon>
        <taxon>Pezizomycotina</taxon>
        <taxon>Eurotiomycetes</taxon>
        <taxon>Eurotiomycetidae</taxon>
        <taxon>Onygenales</taxon>
        <taxon>Arthrodermataceae</taxon>
        <taxon>Nannizzia</taxon>
    </lineage>
</organism>
<proteinExistence type="predicted"/>
<evidence type="ECO:0000313" key="1">
    <source>
        <dbReference type="EMBL" id="EFR01614.1"/>
    </source>
</evidence>
<dbReference type="RefSeq" id="XP_003174444.1">
    <property type="nucleotide sequence ID" value="XM_003174396.1"/>
</dbReference>
<evidence type="ECO:0000313" key="2">
    <source>
        <dbReference type="Proteomes" id="UP000002669"/>
    </source>
</evidence>
<dbReference type="EMBL" id="DS989824">
    <property type="protein sequence ID" value="EFR01614.1"/>
    <property type="molecule type" value="Genomic_DNA"/>
</dbReference>
<name>E4UU24_ARTGP</name>
<accession>E4UU24</accession>
<keyword evidence="2" id="KW-1185">Reference proteome</keyword>
<dbReference type="InParanoid" id="E4UU24"/>
<dbReference type="VEuPathDB" id="FungiDB:MGYG_04617"/>